<evidence type="ECO:0000313" key="11">
    <source>
        <dbReference type="EMBL" id="QPL33185.1"/>
    </source>
</evidence>
<organism evidence="11 12">
    <name type="scientific">Pseudomonas fragi</name>
    <dbReference type="NCBI Taxonomy" id="296"/>
    <lineage>
        <taxon>Bacteria</taxon>
        <taxon>Pseudomonadati</taxon>
        <taxon>Pseudomonadota</taxon>
        <taxon>Gammaproteobacteria</taxon>
        <taxon>Pseudomonadales</taxon>
        <taxon>Pseudomonadaceae</taxon>
        <taxon>Pseudomonas</taxon>
    </lineage>
</organism>
<dbReference type="Gene3D" id="2.60.40.3110">
    <property type="match status" value="1"/>
</dbReference>
<dbReference type="Gene3D" id="2.60.40.2070">
    <property type="match status" value="1"/>
</dbReference>
<dbReference type="GO" id="GO:0009279">
    <property type="term" value="C:cell outer membrane"/>
    <property type="evidence" value="ECO:0007669"/>
    <property type="project" value="UniProtKB-SubCell"/>
</dbReference>
<proteinExistence type="inferred from homology"/>
<feature type="domain" description="PapC N-terminal" evidence="10">
    <location>
        <begin position="42"/>
        <end position="189"/>
    </location>
</feature>
<keyword evidence="5" id="KW-0812">Transmembrane</keyword>
<gene>
    <name evidence="11" type="ORF">I5R27_08905</name>
</gene>
<dbReference type="AlphaFoldDB" id="A0A9Q6VP27"/>
<dbReference type="InterPro" id="IPR025949">
    <property type="entry name" value="PapC-like_C"/>
</dbReference>
<dbReference type="Pfam" id="PF13953">
    <property type="entry name" value="PapC_C"/>
    <property type="match status" value="1"/>
</dbReference>
<accession>A0A9Q6VP27</accession>
<dbReference type="Pfam" id="PF00577">
    <property type="entry name" value="Usher"/>
    <property type="match status" value="1"/>
</dbReference>
<reference evidence="11 12" key="1">
    <citation type="submission" date="2020-11" db="EMBL/GenBank/DDBJ databases">
        <title>The Complete Genome of Pseudomonas fragi A13BB.</title>
        <authorList>
            <person name="Awolope O.K."/>
            <person name="O'Driscoll N.H."/>
            <person name="Di Salvo A."/>
            <person name="Lamb A.J."/>
        </authorList>
    </citation>
    <scope>NUCLEOTIDE SEQUENCE [LARGE SCALE GENOMIC DNA]</scope>
    <source>
        <strain evidence="11 12">A13BB</strain>
    </source>
</reference>
<dbReference type="InterPro" id="IPR043142">
    <property type="entry name" value="PapC-like_C_sf"/>
</dbReference>
<evidence type="ECO:0000256" key="4">
    <source>
        <dbReference type="ARBA" id="ARBA00022452"/>
    </source>
</evidence>
<keyword evidence="3" id="KW-0813">Transport</keyword>
<dbReference type="Gene3D" id="2.60.40.2610">
    <property type="entry name" value="Outer membrane usher protein FimD, plug domain"/>
    <property type="match status" value="1"/>
</dbReference>
<dbReference type="SUPFAM" id="SSF141729">
    <property type="entry name" value="FimD N-terminal domain-like"/>
    <property type="match status" value="1"/>
</dbReference>
<evidence type="ECO:0000256" key="2">
    <source>
        <dbReference type="ARBA" id="ARBA00008064"/>
    </source>
</evidence>
<dbReference type="PANTHER" id="PTHR30451">
    <property type="entry name" value="OUTER MEMBRANE USHER PROTEIN"/>
    <property type="match status" value="1"/>
</dbReference>
<dbReference type="InterPro" id="IPR037224">
    <property type="entry name" value="PapC_N_sf"/>
</dbReference>
<keyword evidence="6" id="KW-0732">Signal</keyword>
<keyword evidence="8" id="KW-0998">Cell outer membrane</keyword>
<dbReference type="RefSeq" id="WP_196884290.1">
    <property type="nucleotide sequence ID" value="NZ_CP065202.1"/>
</dbReference>
<dbReference type="InterPro" id="IPR025885">
    <property type="entry name" value="PapC_N"/>
</dbReference>
<evidence type="ECO:0000256" key="6">
    <source>
        <dbReference type="ARBA" id="ARBA00022729"/>
    </source>
</evidence>
<evidence type="ECO:0000259" key="10">
    <source>
        <dbReference type="Pfam" id="PF13954"/>
    </source>
</evidence>
<dbReference type="EMBL" id="CP065202">
    <property type="protein sequence ID" value="QPL33185.1"/>
    <property type="molecule type" value="Genomic_DNA"/>
</dbReference>
<dbReference type="Pfam" id="PF13954">
    <property type="entry name" value="PapC_N"/>
    <property type="match status" value="1"/>
</dbReference>
<dbReference type="PANTHER" id="PTHR30451:SF3">
    <property type="entry name" value="OUTER MEMBRANE USHER PROTEIN HTRE-RELATED"/>
    <property type="match status" value="1"/>
</dbReference>
<protein>
    <submittedName>
        <fullName evidence="11">Fimbrial biogenesis outer membrane usher protein</fullName>
    </submittedName>
</protein>
<dbReference type="Gene3D" id="3.10.20.410">
    <property type="match status" value="1"/>
</dbReference>
<dbReference type="GO" id="GO:0015473">
    <property type="term" value="F:fimbrial usher porin activity"/>
    <property type="evidence" value="ECO:0007669"/>
    <property type="project" value="InterPro"/>
</dbReference>
<dbReference type="InterPro" id="IPR000015">
    <property type="entry name" value="Fimb_usher"/>
</dbReference>
<dbReference type="FunFam" id="2.60.40.3110:FF:000001">
    <property type="entry name" value="Putative fimbrial outer membrane usher"/>
    <property type="match status" value="1"/>
</dbReference>
<dbReference type="InterPro" id="IPR042186">
    <property type="entry name" value="FimD_plug_dom"/>
</dbReference>
<evidence type="ECO:0000256" key="1">
    <source>
        <dbReference type="ARBA" id="ARBA00004571"/>
    </source>
</evidence>
<evidence type="ECO:0000313" key="12">
    <source>
        <dbReference type="Proteomes" id="UP000594467"/>
    </source>
</evidence>
<evidence type="ECO:0000256" key="3">
    <source>
        <dbReference type="ARBA" id="ARBA00022448"/>
    </source>
</evidence>
<keyword evidence="7" id="KW-0472">Membrane</keyword>
<evidence type="ECO:0000256" key="7">
    <source>
        <dbReference type="ARBA" id="ARBA00023136"/>
    </source>
</evidence>
<feature type="domain" description="PapC-like C-terminal" evidence="9">
    <location>
        <begin position="769"/>
        <end position="833"/>
    </location>
</feature>
<dbReference type="GO" id="GO:0009297">
    <property type="term" value="P:pilus assembly"/>
    <property type="evidence" value="ECO:0007669"/>
    <property type="project" value="InterPro"/>
</dbReference>
<evidence type="ECO:0000256" key="5">
    <source>
        <dbReference type="ARBA" id="ARBA00022692"/>
    </source>
</evidence>
<evidence type="ECO:0000259" key="9">
    <source>
        <dbReference type="Pfam" id="PF13953"/>
    </source>
</evidence>
<dbReference type="Proteomes" id="UP000594467">
    <property type="component" value="Chromosome"/>
</dbReference>
<sequence length="852" mass="93866">MPAPSCSRLRAKILRASRTYPTILFQIVFFTTAQAESLEKLEFDSSFFRTKSGENYDISAYSNGNPVTPGTFNLDIYINDVWFGKESVTAISNKDGTASFCINKSQLIRWGANIKSLEESNSSAISSMANKCIDFEKMPEQINANFNMSDLRVDLSIPQAYMTNMSRGYVDPNSWDQGVTAGFINYRASANRSENNAERNSQIYVGLSSGLNIGPWRLRQNGGYRSEASDNFTTAGKYQAISTYAERDITSLRSQLNIGEFYTPGEIFDSTPYLGIQLNTDDRMLPDSIRGFAPQVRGTAETNSTVTIRQGSNILYEKTVPAGPFLIEDLYATSYAGDLQVTVKEANGQSKTFTVPFASVAQLLRPGASRYNITAGTYRNDDYSINPAFIQSTYQRGISNNLSAYTGGIFANGYTSFLMGNAVSTQIGAFGLDTTYSSAKKLDRSDTYSMSGQSYRLSYSELISSSQTHFTLAAYRFSSEGYLTLSDYALLKNRPSAQDEIRPRSRLQMNIDQPLSQGYGSVYFSGSSQNYWSNNRSTDMTYQAGYSNNYWWGGLNLNLSRSQAHDSSYQNQIMVSVSVPIGTQHKSGYLTSSTSYIDKRNNSSQISYNSQAGDNNEIDYNISASADKSDSTFSKNTAFFSQYRTSSMIVDAGVTSSSDYKQYNAGASGSLVIHEGGITSSQFQGETMTIISAPGAQNTQVDNGLGMTLDKKGYAVISGMTPYRENTISLDPKDMADDIELEVTSQKVSPRYGSITKLVFPTRKGTAVLLTLEKRDGKSLPIGSQVLDSNGNFITLLGQGNRLFIRTEKAEESLTIIVNKLKNEKCIVKFNIPQKPDNTVTGYIQVQAKCAD</sequence>
<comment type="subcellular location">
    <subcellularLocation>
        <location evidence="1">Cell outer membrane</location>
        <topology evidence="1">Multi-pass membrane protein</topology>
    </subcellularLocation>
</comment>
<evidence type="ECO:0000256" key="8">
    <source>
        <dbReference type="ARBA" id="ARBA00023237"/>
    </source>
</evidence>
<keyword evidence="4" id="KW-1134">Transmembrane beta strand</keyword>
<name>A0A9Q6VP27_PSEFR</name>
<comment type="similarity">
    <text evidence="2">Belongs to the fimbrial export usher family.</text>
</comment>